<protein>
    <submittedName>
        <fullName evidence="2">Uncharacterized protein</fullName>
    </submittedName>
</protein>
<evidence type="ECO:0000313" key="2">
    <source>
        <dbReference type="EMBL" id="EMY25041.1"/>
    </source>
</evidence>
<name>N1UMF4_LEPIR</name>
<evidence type="ECO:0000256" key="1">
    <source>
        <dbReference type="SAM" id="Phobius"/>
    </source>
</evidence>
<evidence type="ECO:0000313" key="3">
    <source>
        <dbReference type="Proteomes" id="UP000012220"/>
    </source>
</evidence>
<keyword evidence="1" id="KW-1133">Transmembrane helix</keyword>
<keyword evidence="1" id="KW-0812">Transmembrane</keyword>
<feature type="transmembrane region" description="Helical" evidence="1">
    <location>
        <begin position="41"/>
        <end position="64"/>
    </location>
</feature>
<sequence>MAHLPGTNSERVGYEDFYRFLHSFRSYPQAHNLYVETFTSLGILGSLLFLWIGIYLLFITYLMLTSKSKEVTNSGIFISGVLVFVAVHEFFDYNLGEQHFLFRSYFLYL</sequence>
<organism evidence="2 3">
    <name type="scientific">Leptospira interrogans serovar Australis str. 200703203</name>
    <dbReference type="NCBI Taxonomy" id="1085541"/>
    <lineage>
        <taxon>Bacteria</taxon>
        <taxon>Pseudomonadati</taxon>
        <taxon>Spirochaetota</taxon>
        <taxon>Spirochaetia</taxon>
        <taxon>Leptospirales</taxon>
        <taxon>Leptospiraceae</taxon>
        <taxon>Leptospira</taxon>
    </lineage>
</organism>
<comment type="caution">
    <text evidence="2">The sequence shown here is derived from an EMBL/GenBank/DDBJ whole genome shotgun (WGS) entry which is preliminary data.</text>
</comment>
<proteinExistence type="predicted"/>
<gene>
    <name evidence="2" type="ORF">LEP1GSC115_0064</name>
</gene>
<dbReference type="Proteomes" id="UP000012220">
    <property type="component" value="Unassembled WGS sequence"/>
</dbReference>
<dbReference type="BioCyc" id="LINT1085541:G11IQ-5720-MONOMER"/>
<feature type="transmembrane region" description="Helical" evidence="1">
    <location>
        <begin position="71"/>
        <end position="91"/>
    </location>
</feature>
<dbReference type="AlphaFoldDB" id="N1UMF4"/>
<keyword evidence="1" id="KW-0472">Membrane</keyword>
<dbReference type="EMBL" id="AHNY02000162">
    <property type="protein sequence ID" value="EMY25041.1"/>
    <property type="molecule type" value="Genomic_DNA"/>
</dbReference>
<accession>N1UMF4</accession>
<reference evidence="2 3" key="1">
    <citation type="submission" date="2013-02" db="EMBL/GenBank/DDBJ databases">
        <authorList>
            <person name="Harkins D.M."/>
            <person name="Durkin A.S."/>
            <person name="Brinkac L.M."/>
            <person name="Haft D.H."/>
            <person name="Selengut J.D."/>
            <person name="Sanka R."/>
            <person name="DePew J."/>
            <person name="Purushe J."/>
            <person name="Picardeau M."/>
            <person name="Werts C."/>
            <person name="Goarant C."/>
            <person name="Vinetz J.M."/>
            <person name="Sutton G.G."/>
            <person name="Nierman W.C."/>
            <person name="Fouts D.E."/>
        </authorList>
    </citation>
    <scope>NUCLEOTIDE SEQUENCE [LARGE SCALE GENOMIC DNA]</scope>
    <source>
        <strain evidence="2 3">200703203</strain>
    </source>
</reference>